<sequence>MASNDDGSTDDENKVFFRKESCYESLPTCPTCPVCFSAFSKCICNVTNSSFHEEISNGTSIVDDLDSVYNTNNTFLLNLQKTPVGYDSKNYVAHNINHDVNNIETNPKGTEESVNCLDGIKSVNFNGDKLCLCSNQTEERFYEAVSKSDAAVKKFGEHNISDNCENIKSENILNNTDNKENYANDSSENIVSQQSHNDYISTSTSRSKIGCDSTCNIGAVKSPIDSTSDSENQELSPDRGLQNSNGIDLLTAIEEQSNANLKNLERHTSSSAESGNLSSKEVSCSPRKGRTRSVDVVTRITRRAKRAHSADPHHSDVKVRKIDFKQYKKEKKTSSSSSKPHKHREERKHSFSKSKHESKSKSYTKKSEGSHSNTSKEASRHSSYRGDCKPRLLTNGNYSYPPEDKSLKYRRFYHIETHTNGGAKILRMYHDEIKHLSTSETKELALEFFKLAFEEDKEGHAIFVLAVVHGSATYLPDILTYMADNYPTLTVKNGLLSKSSDIETTTLSSYTENVCKHYEAGTVRYGPLHQISIVGTAHEEVGGYFPDLLALLEENQFLELVCSLTLRILAMILFIFSASDYALGGVVDIRPNETY</sequence>
<accession>A0AAV8ZWZ0</accession>
<evidence type="ECO:0000256" key="1">
    <source>
        <dbReference type="SAM" id="MobiDB-lite"/>
    </source>
</evidence>
<feature type="compositionally biased region" description="Basic and acidic residues" evidence="1">
    <location>
        <begin position="308"/>
        <end position="327"/>
    </location>
</feature>
<dbReference type="AlphaFoldDB" id="A0AAV8ZWZ0"/>
<feature type="compositionally biased region" description="Polar residues" evidence="1">
    <location>
        <begin position="189"/>
        <end position="207"/>
    </location>
</feature>
<keyword evidence="3" id="KW-1185">Reference proteome</keyword>
<evidence type="ECO:0000313" key="3">
    <source>
        <dbReference type="Proteomes" id="UP001162156"/>
    </source>
</evidence>
<name>A0AAV8ZWZ0_9CUCU</name>
<comment type="caution">
    <text evidence="2">The sequence shown here is derived from an EMBL/GenBank/DDBJ whole genome shotgun (WGS) entry which is preliminary data.</text>
</comment>
<feature type="region of interest" description="Disordered" evidence="1">
    <location>
        <begin position="222"/>
        <end position="244"/>
    </location>
</feature>
<evidence type="ECO:0000313" key="2">
    <source>
        <dbReference type="EMBL" id="KAJ8971193.1"/>
    </source>
</evidence>
<dbReference type="Proteomes" id="UP001162156">
    <property type="component" value="Unassembled WGS sequence"/>
</dbReference>
<protein>
    <submittedName>
        <fullName evidence="2">Uncharacterized protein</fullName>
    </submittedName>
</protein>
<feature type="compositionally biased region" description="Basic and acidic residues" evidence="1">
    <location>
        <begin position="377"/>
        <end position="390"/>
    </location>
</feature>
<feature type="compositionally biased region" description="Basic and acidic residues" evidence="1">
    <location>
        <begin position="354"/>
        <end position="369"/>
    </location>
</feature>
<feature type="compositionally biased region" description="Polar residues" evidence="1">
    <location>
        <begin position="224"/>
        <end position="244"/>
    </location>
</feature>
<feature type="region of interest" description="Disordered" evidence="1">
    <location>
        <begin position="266"/>
        <end position="400"/>
    </location>
</feature>
<organism evidence="2 3">
    <name type="scientific">Rhamnusium bicolor</name>
    <dbReference type="NCBI Taxonomy" id="1586634"/>
    <lineage>
        <taxon>Eukaryota</taxon>
        <taxon>Metazoa</taxon>
        <taxon>Ecdysozoa</taxon>
        <taxon>Arthropoda</taxon>
        <taxon>Hexapoda</taxon>
        <taxon>Insecta</taxon>
        <taxon>Pterygota</taxon>
        <taxon>Neoptera</taxon>
        <taxon>Endopterygota</taxon>
        <taxon>Coleoptera</taxon>
        <taxon>Polyphaga</taxon>
        <taxon>Cucujiformia</taxon>
        <taxon>Chrysomeloidea</taxon>
        <taxon>Cerambycidae</taxon>
        <taxon>Lepturinae</taxon>
        <taxon>Rhagiini</taxon>
        <taxon>Rhamnusium</taxon>
    </lineage>
</organism>
<proteinExistence type="predicted"/>
<dbReference type="EMBL" id="JANEYF010000242">
    <property type="protein sequence ID" value="KAJ8971193.1"/>
    <property type="molecule type" value="Genomic_DNA"/>
</dbReference>
<feature type="region of interest" description="Disordered" evidence="1">
    <location>
        <begin position="189"/>
        <end position="208"/>
    </location>
</feature>
<feature type="compositionally biased region" description="Polar residues" evidence="1">
    <location>
        <begin position="269"/>
        <end position="282"/>
    </location>
</feature>
<reference evidence="2" key="1">
    <citation type="journal article" date="2023" name="Insect Mol. Biol.">
        <title>Genome sequencing provides insights into the evolution of gene families encoding plant cell wall-degrading enzymes in longhorned beetles.</title>
        <authorList>
            <person name="Shin N.R."/>
            <person name="Okamura Y."/>
            <person name="Kirsch R."/>
            <person name="Pauchet Y."/>
        </authorList>
    </citation>
    <scope>NUCLEOTIDE SEQUENCE</scope>
    <source>
        <strain evidence="2">RBIC_L_NR</strain>
    </source>
</reference>
<gene>
    <name evidence="2" type="ORF">NQ314_000829</name>
</gene>
<feature type="compositionally biased region" description="Basic residues" evidence="1">
    <location>
        <begin position="339"/>
        <end position="353"/>
    </location>
</feature>